<keyword evidence="2" id="KW-0342">GTP-binding</keyword>
<dbReference type="InterPro" id="IPR036726">
    <property type="entry name" value="GTP1_OBG_dom_sf"/>
</dbReference>
<dbReference type="PANTHER" id="PTHR11702">
    <property type="entry name" value="DEVELOPMENTALLY REGULATED GTP-BINDING PROTEIN-RELATED"/>
    <property type="match status" value="1"/>
</dbReference>
<proteinExistence type="predicted"/>
<feature type="domain" description="OBG-type G" evidence="4">
    <location>
        <begin position="154"/>
        <end position="211"/>
    </location>
</feature>
<evidence type="ECO:0000259" key="5">
    <source>
        <dbReference type="PROSITE" id="PS51883"/>
    </source>
</evidence>
<dbReference type="PRINTS" id="PR00326">
    <property type="entry name" value="GTP1OBG"/>
</dbReference>
<dbReference type="InterPro" id="IPR027417">
    <property type="entry name" value="P-loop_NTPase"/>
</dbReference>
<dbReference type="AlphaFoldDB" id="A0AA85IVV3"/>
<evidence type="ECO:0008006" key="8">
    <source>
        <dbReference type="Google" id="ProtNLM"/>
    </source>
</evidence>
<feature type="domain" description="Obg" evidence="5">
    <location>
        <begin position="3"/>
        <end position="153"/>
    </location>
</feature>
<feature type="compositionally biased region" description="Acidic residues" evidence="3">
    <location>
        <begin position="222"/>
        <end position="231"/>
    </location>
</feature>
<evidence type="ECO:0000259" key="4">
    <source>
        <dbReference type="PROSITE" id="PS51710"/>
    </source>
</evidence>
<sequence length="420" mass="45978">MSKNFIDKLRIFVRAGSGAAGSPAVKGQGGNGGSVYLEVDEKQTLHKLLQSNPTKRFKAEHGLEASKRRGVVIGQDGRDLTIPVPAGITVLFGGQGNSSASGGSGTEQRIIGNLDKPGQKLLVAQGGLGGFRQNSYVGTPGQAHSIILDLKLMADYSLVGFPNAGKSSLLKALSGAPAKIASYPFTTIKPQVALCKYPDHRRISLADLPGLADIYARYDVNDNDGDSDNDNDGNSSVNSQSSNTSRTSLPSLRHTNFLKHVERSSCILLVLDSLGFCKDQLSHRRNALAVAYLVLNQMERWSNGLLLEKPMACILNKIDNPGAMDEALETKHYLECMDSPEAKKYSQLPPQLLPSITPKFHSIELVSALRHTNIPELKEKLRSWLDEIELRKWKNDISLQSKTQQEKERKSLKDIQPTYY</sequence>
<name>A0AA85IVV3_TRIRE</name>
<dbReference type="InterPro" id="IPR006073">
    <property type="entry name" value="GTP-bd"/>
</dbReference>
<dbReference type="SUPFAM" id="SSF52540">
    <property type="entry name" value="P-loop containing nucleoside triphosphate hydrolases"/>
    <property type="match status" value="1"/>
</dbReference>
<dbReference type="Gene3D" id="2.70.210.12">
    <property type="entry name" value="GTP1/OBG domain"/>
    <property type="match status" value="1"/>
</dbReference>
<dbReference type="PANTHER" id="PTHR11702:SF43">
    <property type="entry name" value="GTP-BINDING PROTEIN 10"/>
    <property type="match status" value="1"/>
</dbReference>
<dbReference type="WBParaSite" id="TREG1_111990.1">
    <property type="protein sequence ID" value="TREG1_111990.1"/>
    <property type="gene ID" value="TREG1_111990"/>
</dbReference>
<dbReference type="PROSITE" id="PS51883">
    <property type="entry name" value="OBG"/>
    <property type="match status" value="1"/>
</dbReference>
<dbReference type="GO" id="GO:0005525">
    <property type="term" value="F:GTP binding"/>
    <property type="evidence" value="ECO:0007669"/>
    <property type="project" value="UniProtKB-KW"/>
</dbReference>
<evidence type="ECO:0000313" key="6">
    <source>
        <dbReference type="Proteomes" id="UP000050795"/>
    </source>
</evidence>
<dbReference type="InterPro" id="IPR045086">
    <property type="entry name" value="OBG_GTPase"/>
</dbReference>
<keyword evidence="6" id="KW-1185">Reference proteome</keyword>
<dbReference type="GO" id="GO:0005739">
    <property type="term" value="C:mitochondrion"/>
    <property type="evidence" value="ECO:0007669"/>
    <property type="project" value="TreeGrafter"/>
</dbReference>
<reference evidence="6" key="1">
    <citation type="submission" date="2022-06" db="EMBL/GenBank/DDBJ databases">
        <authorList>
            <person name="Berger JAMES D."/>
            <person name="Berger JAMES D."/>
        </authorList>
    </citation>
    <scope>NUCLEOTIDE SEQUENCE [LARGE SCALE GENOMIC DNA]</scope>
</reference>
<evidence type="ECO:0000313" key="7">
    <source>
        <dbReference type="WBParaSite" id="TREG1_111990.1"/>
    </source>
</evidence>
<feature type="compositionally biased region" description="Low complexity" evidence="3">
    <location>
        <begin position="232"/>
        <end position="245"/>
    </location>
</feature>
<dbReference type="Gene3D" id="3.40.50.300">
    <property type="entry name" value="P-loop containing nucleotide triphosphate hydrolases"/>
    <property type="match status" value="1"/>
</dbReference>
<dbReference type="InterPro" id="IPR031167">
    <property type="entry name" value="G_OBG"/>
</dbReference>
<evidence type="ECO:0000256" key="2">
    <source>
        <dbReference type="ARBA" id="ARBA00023134"/>
    </source>
</evidence>
<dbReference type="Pfam" id="PF01926">
    <property type="entry name" value="MMR_HSR1"/>
    <property type="match status" value="1"/>
</dbReference>
<evidence type="ECO:0000256" key="1">
    <source>
        <dbReference type="ARBA" id="ARBA00022741"/>
    </source>
</evidence>
<dbReference type="InterPro" id="IPR006169">
    <property type="entry name" value="GTP1_OBG_dom"/>
</dbReference>
<dbReference type="Pfam" id="PF01018">
    <property type="entry name" value="GTP1_OBG"/>
    <property type="match status" value="1"/>
</dbReference>
<accession>A0AA85IVV3</accession>
<evidence type="ECO:0000256" key="3">
    <source>
        <dbReference type="SAM" id="MobiDB-lite"/>
    </source>
</evidence>
<organism evidence="6 7">
    <name type="scientific">Trichobilharzia regenti</name>
    <name type="common">Nasal bird schistosome</name>
    <dbReference type="NCBI Taxonomy" id="157069"/>
    <lineage>
        <taxon>Eukaryota</taxon>
        <taxon>Metazoa</taxon>
        <taxon>Spiralia</taxon>
        <taxon>Lophotrochozoa</taxon>
        <taxon>Platyhelminthes</taxon>
        <taxon>Trematoda</taxon>
        <taxon>Digenea</taxon>
        <taxon>Strigeidida</taxon>
        <taxon>Schistosomatoidea</taxon>
        <taxon>Schistosomatidae</taxon>
        <taxon>Trichobilharzia</taxon>
    </lineage>
</organism>
<dbReference type="GO" id="GO:0003924">
    <property type="term" value="F:GTPase activity"/>
    <property type="evidence" value="ECO:0007669"/>
    <property type="project" value="InterPro"/>
</dbReference>
<dbReference type="PROSITE" id="PS51710">
    <property type="entry name" value="G_OBG"/>
    <property type="match status" value="1"/>
</dbReference>
<keyword evidence="1" id="KW-0547">Nucleotide-binding</keyword>
<feature type="region of interest" description="Disordered" evidence="3">
    <location>
        <begin position="400"/>
        <end position="420"/>
    </location>
</feature>
<dbReference type="SUPFAM" id="SSF82051">
    <property type="entry name" value="Obg GTP-binding protein N-terminal domain"/>
    <property type="match status" value="1"/>
</dbReference>
<reference evidence="7" key="2">
    <citation type="submission" date="2023-11" db="UniProtKB">
        <authorList>
            <consortium name="WormBaseParasite"/>
        </authorList>
    </citation>
    <scope>IDENTIFICATION</scope>
</reference>
<feature type="compositionally biased region" description="Basic and acidic residues" evidence="3">
    <location>
        <begin position="404"/>
        <end position="413"/>
    </location>
</feature>
<dbReference type="GO" id="GO:0042254">
    <property type="term" value="P:ribosome biogenesis"/>
    <property type="evidence" value="ECO:0007669"/>
    <property type="project" value="UniProtKB-UniRule"/>
</dbReference>
<dbReference type="Proteomes" id="UP000050795">
    <property type="component" value="Unassembled WGS sequence"/>
</dbReference>
<feature type="region of interest" description="Disordered" evidence="3">
    <location>
        <begin position="222"/>
        <end position="249"/>
    </location>
</feature>
<protein>
    <recommendedName>
        <fullName evidence="8">OBG-type G domain-containing protein</fullName>
    </recommendedName>
</protein>